<dbReference type="SUPFAM" id="SSF82199">
    <property type="entry name" value="SET domain"/>
    <property type="match status" value="1"/>
</dbReference>
<organism evidence="1 2">
    <name type="scientific">Nonomuraea phyllanthi</name>
    <dbReference type="NCBI Taxonomy" id="2219224"/>
    <lineage>
        <taxon>Bacteria</taxon>
        <taxon>Bacillati</taxon>
        <taxon>Actinomycetota</taxon>
        <taxon>Actinomycetes</taxon>
        <taxon>Streptosporangiales</taxon>
        <taxon>Streptosporangiaceae</taxon>
        <taxon>Nonomuraea</taxon>
    </lineage>
</organism>
<keyword evidence="2" id="KW-1185">Reference proteome</keyword>
<dbReference type="GO" id="GO:0032259">
    <property type="term" value="P:methylation"/>
    <property type="evidence" value="ECO:0007669"/>
    <property type="project" value="UniProtKB-KW"/>
</dbReference>
<dbReference type="PROSITE" id="PS50280">
    <property type="entry name" value="SET"/>
    <property type="match status" value="1"/>
</dbReference>
<evidence type="ECO:0000313" key="2">
    <source>
        <dbReference type="Proteomes" id="UP000312512"/>
    </source>
</evidence>
<keyword evidence="1" id="KW-0489">Methyltransferase</keyword>
<protein>
    <submittedName>
        <fullName evidence="1">SET domain-containing protein-lysine N-methyltransferase</fullName>
    </submittedName>
</protein>
<dbReference type="GO" id="GO:0008168">
    <property type="term" value="F:methyltransferase activity"/>
    <property type="evidence" value="ECO:0007669"/>
    <property type="project" value="UniProtKB-KW"/>
</dbReference>
<dbReference type="Pfam" id="PF00856">
    <property type="entry name" value="SET"/>
    <property type="match status" value="1"/>
</dbReference>
<dbReference type="InterPro" id="IPR046341">
    <property type="entry name" value="SET_dom_sf"/>
</dbReference>
<dbReference type="Proteomes" id="UP000312512">
    <property type="component" value="Unassembled WGS sequence"/>
</dbReference>
<accession>A0A5C4VNL2</accession>
<dbReference type="SMART" id="SM00317">
    <property type="entry name" value="SET"/>
    <property type="match status" value="1"/>
</dbReference>
<evidence type="ECO:0000313" key="1">
    <source>
        <dbReference type="EMBL" id="KAB8189524.1"/>
    </source>
</evidence>
<name>A0A5C4VNL2_9ACTN</name>
<dbReference type="EMBL" id="VDLX02000019">
    <property type="protein sequence ID" value="KAB8189524.1"/>
    <property type="molecule type" value="Genomic_DNA"/>
</dbReference>
<dbReference type="Gene3D" id="2.170.270.10">
    <property type="entry name" value="SET domain"/>
    <property type="match status" value="1"/>
</dbReference>
<dbReference type="OrthoDB" id="9790349at2"/>
<comment type="caution">
    <text evidence="1">The sequence shown here is derived from an EMBL/GenBank/DDBJ whole genome shotgun (WGS) entry which is preliminary data.</text>
</comment>
<sequence>MPTWGRPPTPSGPPNASATECWLTPSAETRPSSIQGIGLFAIERIRQDEVVMRLGGQLINDETLGSLAPPYSSLTVEKGLHLLLDPAHPVRYGNHSCEPNLWHRDATTVIARRDINPGDELTIDYATHTGVEAWSMTCHCGKSLCRRTVTGNDWRLPRLQAAYGNHWTPPLLDRIETAAGHRHADRWNT</sequence>
<gene>
    <name evidence="1" type="ORF">FH608_038650</name>
</gene>
<dbReference type="AlphaFoldDB" id="A0A5C4VNL2"/>
<proteinExistence type="predicted"/>
<dbReference type="RefSeq" id="WP_139635369.1">
    <property type="nucleotide sequence ID" value="NZ_VDLX02000019.1"/>
</dbReference>
<dbReference type="InterPro" id="IPR001214">
    <property type="entry name" value="SET_dom"/>
</dbReference>
<reference evidence="1 2" key="1">
    <citation type="submission" date="2019-10" db="EMBL/GenBank/DDBJ databases">
        <title>Nonomuraea sp. nov., isolated from Phyllanthus amarus.</title>
        <authorList>
            <person name="Klykleung N."/>
            <person name="Tanasupawat S."/>
        </authorList>
    </citation>
    <scope>NUCLEOTIDE SEQUENCE [LARGE SCALE GENOMIC DNA]</scope>
    <source>
        <strain evidence="1 2">PA1-10</strain>
    </source>
</reference>
<keyword evidence="1" id="KW-0808">Transferase</keyword>